<accession>A0AAV7RUD1</accession>
<evidence type="ECO:0000313" key="3">
    <source>
        <dbReference type="Proteomes" id="UP001066276"/>
    </source>
</evidence>
<evidence type="ECO:0000256" key="1">
    <source>
        <dbReference type="SAM" id="MobiDB-lite"/>
    </source>
</evidence>
<evidence type="ECO:0000313" key="2">
    <source>
        <dbReference type="EMBL" id="KAJ1155422.1"/>
    </source>
</evidence>
<protein>
    <submittedName>
        <fullName evidence="2">Uncharacterized protein</fullName>
    </submittedName>
</protein>
<sequence length="80" mass="8185">MPQPNSSVSVVGGLLGGPPAARIGREKKRGSRAPGASVEKDPRTRVRGGGWGKVVNRGAPPGWSRRERCGGRLGGAGNSL</sequence>
<dbReference type="EMBL" id="JANPWB010000009">
    <property type="protein sequence ID" value="KAJ1155422.1"/>
    <property type="molecule type" value="Genomic_DNA"/>
</dbReference>
<feature type="compositionally biased region" description="Low complexity" evidence="1">
    <location>
        <begin position="1"/>
        <end position="12"/>
    </location>
</feature>
<comment type="caution">
    <text evidence="2">The sequence shown here is derived from an EMBL/GenBank/DDBJ whole genome shotgun (WGS) entry which is preliminary data.</text>
</comment>
<feature type="compositionally biased region" description="Gly residues" evidence="1">
    <location>
        <begin position="71"/>
        <end position="80"/>
    </location>
</feature>
<feature type="region of interest" description="Disordered" evidence="1">
    <location>
        <begin position="1"/>
        <end position="80"/>
    </location>
</feature>
<name>A0AAV7RUD1_PLEWA</name>
<dbReference type="AlphaFoldDB" id="A0AAV7RUD1"/>
<gene>
    <name evidence="2" type="ORF">NDU88_008152</name>
</gene>
<dbReference type="Proteomes" id="UP001066276">
    <property type="component" value="Chromosome 5"/>
</dbReference>
<keyword evidence="3" id="KW-1185">Reference proteome</keyword>
<proteinExistence type="predicted"/>
<reference evidence="2" key="1">
    <citation type="journal article" date="2022" name="bioRxiv">
        <title>Sequencing and chromosome-scale assembly of the giantPleurodeles waltlgenome.</title>
        <authorList>
            <person name="Brown T."/>
            <person name="Elewa A."/>
            <person name="Iarovenko S."/>
            <person name="Subramanian E."/>
            <person name="Araus A.J."/>
            <person name="Petzold A."/>
            <person name="Susuki M."/>
            <person name="Suzuki K.-i.T."/>
            <person name="Hayashi T."/>
            <person name="Toyoda A."/>
            <person name="Oliveira C."/>
            <person name="Osipova E."/>
            <person name="Leigh N.D."/>
            <person name="Simon A."/>
            <person name="Yun M.H."/>
        </authorList>
    </citation>
    <scope>NUCLEOTIDE SEQUENCE</scope>
    <source>
        <strain evidence="2">20211129_DDA</strain>
        <tissue evidence="2">Liver</tissue>
    </source>
</reference>
<organism evidence="2 3">
    <name type="scientific">Pleurodeles waltl</name>
    <name type="common">Iberian ribbed newt</name>
    <dbReference type="NCBI Taxonomy" id="8319"/>
    <lineage>
        <taxon>Eukaryota</taxon>
        <taxon>Metazoa</taxon>
        <taxon>Chordata</taxon>
        <taxon>Craniata</taxon>
        <taxon>Vertebrata</taxon>
        <taxon>Euteleostomi</taxon>
        <taxon>Amphibia</taxon>
        <taxon>Batrachia</taxon>
        <taxon>Caudata</taxon>
        <taxon>Salamandroidea</taxon>
        <taxon>Salamandridae</taxon>
        <taxon>Pleurodelinae</taxon>
        <taxon>Pleurodeles</taxon>
    </lineage>
</organism>